<proteinExistence type="predicted"/>
<dbReference type="Proteomes" id="UP000075882">
    <property type="component" value="Unassembled WGS sequence"/>
</dbReference>
<reference evidence="1" key="1">
    <citation type="submission" date="2022-08" db="UniProtKB">
        <authorList>
            <consortium name="EnsemblMetazoa"/>
        </authorList>
    </citation>
    <scope>IDENTIFICATION</scope>
</reference>
<protein>
    <submittedName>
        <fullName evidence="1">Uncharacterized protein</fullName>
    </submittedName>
</protein>
<dbReference type="AlphaFoldDB" id="A0A8W7PA47"/>
<sequence length="206" mass="22419">MGFGFMRTRAGTARAPPWSPVVRCVRLPLATSLSLTEAASPAAQDRILFGRKDDGGAHVVGGAEEMGGGVIETSEFRLRSAGMEVLSRLRLDCFRMGDSSDAALLRLLGPRFQLIVRLQVAQRAYLILQGLRGGRLAGMVRLLLMMLLLYRLRFTAGRWYNRQQVLFHVGGLVYRDRLCISGNPAPITSGSGSSCIDSCGDMAEVT</sequence>
<organism evidence="1">
    <name type="scientific">Anopheles coluzzii</name>
    <name type="common">African malaria mosquito</name>
    <dbReference type="NCBI Taxonomy" id="1518534"/>
    <lineage>
        <taxon>Eukaryota</taxon>
        <taxon>Metazoa</taxon>
        <taxon>Ecdysozoa</taxon>
        <taxon>Arthropoda</taxon>
        <taxon>Hexapoda</taxon>
        <taxon>Insecta</taxon>
        <taxon>Pterygota</taxon>
        <taxon>Neoptera</taxon>
        <taxon>Endopterygota</taxon>
        <taxon>Diptera</taxon>
        <taxon>Nematocera</taxon>
        <taxon>Culicoidea</taxon>
        <taxon>Culicidae</taxon>
        <taxon>Anophelinae</taxon>
        <taxon>Anopheles</taxon>
    </lineage>
</organism>
<dbReference type="EnsemblMetazoa" id="ACOM028244-RA">
    <property type="protein sequence ID" value="ACOM028244-PA.1"/>
    <property type="gene ID" value="ACOM028244"/>
</dbReference>
<name>A0A8W7PA47_ANOCL</name>
<evidence type="ECO:0000313" key="1">
    <source>
        <dbReference type="EnsemblMetazoa" id="ACOM028244-PA.1"/>
    </source>
</evidence>
<accession>A0A8W7PA47</accession>